<evidence type="ECO:0000256" key="3">
    <source>
        <dbReference type="ARBA" id="ARBA00022840"/>
    </source>
</evidence>
<dbReference type="Gene3D" id="2.40.100.10">
    <property type="entry name" value="Cyclophilin-like"/>
    <property type="match status" value="1"/>
</dbReference>
<dbReference type="EMBL" id="QEOB01000023">
    <property type="protein sequence ID" value="PVX72774.1"/>
    <property type="molecule type" value="Genomic_DNA"/>
</dbReference>
<dbReference type="InterPro" id="IPR010016">
    <property type="entry name" value="PxpB"/>
</dbReference>
<keyword evidence="1" id="KW-0547">Nucleotide-binding</keyword>
<reference evidence="5 6" key="1">
    <citation type="submission" date="2018-05" db="EMBL/GenBank/DDBJ databases">
        <title>Genomic Encyclopedia of Type Strains, Phase IV (KMG-V): Genome sequencing to study the core and pangenomes of soil and plant-associated prokaryotes.</title>
        <authorList>
            <person name="Whitman W."/>
        </authorList>
    </citation>
    <scope>NUCLEOTIDE SEQUENCE [LARGE SCALE GENOMIC DNA]</scope>
    <source>
        <strain evidence="5 6">SCZa-39</strain>
    </source>
</reference>
<keyword evidence="6" id="KW-1185">Reference proteome</keyword>
<evidence type="ECO:0000313" key="5">
    <source>
        <dbReference type="EMBL" id="PVX72774.1"/>
    </source>
</evidence>
<protein>
    <submittedName>
        <fullName evidence="5">KipI family sensor histidine kinase inhibitor</fullName>
    </submittedName>
</protein>
<dbReference type="NCBIfam" id="TIGR00370">
    <property type="entry name" value="5-oxoprolinase subunit PxpB"/>
    <property type="match status" value="1"/>
</dbReference>
<dbReference type="Proteomes" id="UP000245712">
    <property type="component" value="Unassembled WGS sequence"/>
</dbReference>
<feature type="domain" description="Carboxyltransferase" evidence="4">
    <location>
        <begin position="18"/>
        <end position="223"/>
    </location>
</feature>
<evidence type="ECO:0000256" key="1">
    <source>
        <dbReference type="ARBA" id="ARBA00022741"/>
    </source>
</evidence>
<dbReference type="InterPro" id="IPR029000">
    <property type="entry name" value="Cyclophilin-like_dom_sf"/>
</dbReference>
<evidence type="ECO:0000313" key="6">
    <source>
        <dbReference type="Proteomes" id="UP000245712"/>
    </source>
</evidence>
<name>A0ABX5KGT7_9BURK</name>
<proteinExistence type="predicted"/>
<keyword evidence="2" id="KW-0378">Hydrolase</keyword>
<comment type="caution">
    <text evidence="5">The sequence shown here is derived from an EMBL/GenBank/DDBJ whole genome shotgun (WGS) entry which is preliminary data.</text>
</comment>
<gene>
    <name evidence="5" type="ORF">C7402_12313</name>
</gene>
<sequence length="238" mass="25935">MNAPVELLAPERRAEVAPRIHAAGAGAILFDPSDGPNARFDAVLQQRLIALARRIREVFGNDASHELVPGVNNLLFVFDPLRTHPREARDLLLRLWETVEPSRQPAREIEIPVVYGGPAGEDLIELAKGASLDVTEYIRRHASTVYTVACIGSMPGFAYMTGLPPELHVPRRKVPRMKVAAGTVIVGGAQAGVMPCTAPSGWHLIGETDVEMFKLGRPEACLLAPGDRVQFSVKRIEL</sequence>
<dbReference type="SUPFAM" id="SSF160467">
    <property type="entry name" value="PH0987 N-terminal domain-like"/>
    <property type="match status" value="1"/>
</dbReference>
<organism evidence="5 6">
    <name type="scientific">Paraburkholderia unamae</name>
    <dbReference type="NCBI Taxonomy" id="219649"/>
    <lineage>
        <taxon>Bacteria</taxon>
        <taxon>Pseudomonadati</taxon>
        <taxon>Pseudomonadota</taxon>
        <taxon>Betaproteobacteria</taxon>
        <taxon>Burkholderiales</taxon>
        <taxon>Burkholderiaceae</taxon>
        <taxon>Paraburkholderia</taxon>
    </lineage>
</organism>
<dbReference type="PANTHER" id="PTHR34698:SF2">
    <property type="entry name" value="5-OXOPROLINASE SUBUNIT B"/>
    <property type="match status" value="1"/>
</dbReference>
<evidence type="ECO:0000259" key="4">
    <source>
        <dbReference type="SMART" id="SM00796"/>
    </source>
</evidence>
<dbReference type="SUPFAM" id="SSF50891">
    <property type="entry name" value="Cyclophilin-like"/>
    <property type="match status" value="1"/>
</dbReference>
<dbReference type="PANTHER" id="PTHR34698">
    <property type="entry name" value="5-OXOPROLINASE SUBUNIT B"/>
    <property type="match status" value="1"/>
</dbReference>
<dbReference type="RefSeq" id="WP_116613944.1">
    <property type="nucleotide sequence ID" value="NZ_CAJZAT010000209.1"/>
</dbReference>
<accession>A0ABX5KGT7</accession>
<dbReference type="InterPro" id="IPR003833">
    <property type="entry name" value="CT_C_D"/>
</dbReference>
<evidence type="ECO:0000256" key="2">
    <source>
        <dbReference type="ARBA" id="ARBA00022801"/>
    </source>
</evidence>
<keyword evidence="5" id="KW-0649">Protein kinase inhibitor</keyword>
<keyword evidence="3" id="KW-0067">ATP-binding</keyword>
<dbReference type="SMART" id="SM00796">
    <property type="entry name" value="AHS1"/>
    <property type="match status" value="1"/>
</dbReference>
<dbReference type="GO" id="GO:0004860">
    <property type="term" value="F:protein kinase inhibitor activity"/>
    <property type="evidence" value="ECO:0007669"/>
    <property type="project" value="UniProtKB-KW"/>
</dbReference>
<dbReference type="Pfam" id="PF02682">
    <property type="entry name" value="CT_C_D"/>
    <property type="match status" value="1"/>
</dbReference>